<dbReference type="Proteomes" id="UP000799778">
    <property type="component" value="Unassembled WGS sequence"/>
</dbReference>
<dbReference type="EMBL" id="ML978066">
    <property type="protein sequence ID" value="KAF2021879.1"/>
    <property type="molecule type" value="Genomic_DNA"/>
</dbReference>
<sequence>MIHGHDKLYHSQRRKRVKTAQISVSAISKPTNADMRLAIQALRYGARGCSLLFPSYWVLKRSIRTSAAWLLPMPALHQSLLTAEQKAAAAHAISGSSGLVSPPSFLVHFAASHRPSILNHLSHHTTANRAVMNQPAPRSSNDHADADCTLPPRPASNS</sequence>
<protein>
    <submittedName>
        <fullName evidence="2">Uncharacterized protein</fullName>
    </submittedName>
</protein>
<reference evidence="2" key="1">
    <citation type="journal article" date="2020" name="Stud. Mycol.">
        <title>101 Dothideomycetes genomes: a test case for predicting lifestyles and emergence of pathogens.</title>
        <authorList>
            <person name="Haridas S."/>
            <person name="Albert R."/>
            <person name="Binder M."/>
            <person name="Bloem J."/>
            <person name="Labutti K."/>
            <person name="Salamov A."/>
            <person name="Andreopoulos B."/>
            <person name="Baker S."/>
            <person name="Barry K."/>
            <person name="Bills G."/>
            <person name="Bluhm B."/>
            <person name="Cannon C."/>
            <person name="Castanera R."/>
            <person name="Culley D."/>
            <person name="Daum C."/>
            <person name="Ezra D."/>
            <person name="Gonzalez J."/>
            <person name="Henrissat B."/>
            <person name="Kuo A."/>
            <person name="Liang C."/>
            <person name="Lipzen A."/>
            <person name="Lutzoni F."/>
            <person name="Magnuson J."/>
            <person name="Mondo S."/>
            <person name="Nolan M."/>
            <person name="Ohm R."/>
            <person name="Pangilinan J."/>
            <person name="Park H.-J."/>
            <person name="Ramirez L."/>
            <person name="Alfaro M."/>
            <person name="Sun H."/>
            <person name="Tritt A."/>
            <person name="Yoshinaga Y."/>
            <person name="Zwiers L.-H."/>
            <person name="Turgeon B."/>
            <person name="Goodwin S."/>
            <person name="Spatafora J."/>
            <person name="Crous P."/>
            <person name="Grigoriev I."/>
        </authorList>
    </citation>
    <scope>NUCLEOTIDE SEQUENCE</scope>
    <source>
        <strain evidence="2">CBS 175.79</strain>
    </source>
</reference>
<dbReference type="GeneID" id="54280259"/>
<accession>A0A6A5Y975</accession>
<proteinExistence type="predicted"/>
<evidence type="ECO:0000313" key="2">
    <source>
        <dbReference type="EMBL" id="KAF2021879.1"/>
    </source>
</evidence>
<dbReference type="AlphaFoldDB" id="A0A6A5Y975"/>
<name>A0A6A5Y975_9PLEO</name>
<evidence type="ECO:0000313" key="3">
    <source>
        <dbReference type="Proteomes" id="UP000799778"/>
    </source>
</evidence>
<evidence type="ECO:0000256" key="1">
    <source>
        <dbReference type="SAM" id="MobiDB-lite"/>
    </source>
</evidence>
<feature type="region of interest" description="Disordered" evidence="1">
    <location>
        <begin position="133"/>
        <end position="158"/>
    </location>
</feature>
<keyword evidence="3" id="KW-1185">Reference proteome</keyword>
<organism evidence="2 3">
    <name type="scientific">Aaosphaeria arxii CBS 175.79</name>
    <dbReference type="NCBI Taxonomy" id="1450172"/>
    <lineage>
        <taxon>Eukaryota</taxon>
        <taxon>Fungi</taxon>
        <taxon>Dikarya</taxon>
        <taxon>Ascomycota</taxon>
        <taxon>Pezizomycotina</taxon>
        <taxon>Dothideomycetes</taxon>
        <taxon>Pleosporomycetidae</taxon>
        <taxon>Pleosporales</taxon>
        <taxon>Pleosporales incertae sedis</taxon>
        <taxon>Aaosphaeria</taxon>
    </lineage>
</organism>
<dbReference type="RefSeq" id="XP_033390218.1">
    <property type="nucleotide sequence ID" value="XM_033522862.1"/>
</dbReference>
<gene>
    <name evidence="2" type="ORF">BU24DRAFT_31465</name>
</gene>